<dbReference type="EMBL" id="PDLN01000020">
    <property type="protein sequence ID" value="RDW59204.1"/>
    <property type="molecule type" value="Genomic_DNA"/>
</dbReference>
<evidence type="ECO:0000256" key="2">
    <source>
        <dbReference type="ARBA" id="ARBA00010617"/>
    </source>
</evidence>
<evidence type="ECO:0000256" key="1">
    <source>
        <dbReference type="ARBA" id="ARBA00001971"/>
    </source>
</evidence>
<keyword evidence="4 5" id="KW-0408">Iron</keyword>
<feature type="binding site" description="axial binding residue" evidence="5">
    <location>
        <position position="508"/>
    </location>
    <ligand>
        <name>heme</name>
        <dbReference type="ChEBI" id="CHEBI:30413"/>
    </ligand>
    <ligandPart>
        <name>Fe</name>
        <dbReference type="ChEBI" id="CHEBI:18248"/>
    </ligandPart>
</feature>
<evidence type="ECO:0000313" key="8">
    <source>
        <dbReference type="Proteomes" id="UP000256328"/>
    </source>
</evidence>
<evidence type="ECO:0000256" key="4">
    <source>
        <dbReference type="ARBA" id="ARBA00023004"/>
    </source>
</evidence>
<protein>
    <submittedName>
        <fullName evidence="7">Cytochrome P450 monooxygenase-like protein</fullName>
    </submittedName>
</protein>
<dbReference type="PRINTS" id="PR00385">
    <property type="entry name" value="P450"/>
</dbReference>
<dbReference type="AlphaFoldDB" id="A0A3D8QCR2"/>
<keyword evidence="3 5" id="KW-0479">Metal-binding</keyword>
<reference evidence="7 8" key="1">
    <citation type="journal article" date="2018" name="IMA Fungus">
        <title>IMA Genome-F 9: Draft genome sequence of Annulohypoxylon stygium, Aspergillus mulundensis, Berkeleyomyces basicola (syn. Thielaviopsis basicola), Ceratocystis smalleyi, two Cercospora beticola strains, Coleophoma cylindrospora, Fusarium fracticaudum, Phialophora cf. hyalina, and Morchella septimelata.</title>
        <authorList>
            <person name="Wingfield B.D."/>
            <person name="Bills G.F."/>
            <person name="Dong Y."/>
            <person name="Huang W."/>
            <person name="Nel W.J."/>
            <person name="Swalarsk-Parry B.S."/>
            <person name="Vaghefi N."/>
            <person name="Wilken P.M."/>
            <person name="An Z."/>
            <person name="de Beer Z.W."/>
            <person name="De Vos L."/>
            <person name="Chen L."/>
            <person name="Duong T.A."/>
            <person name="Gao Y."/>
            <person name="Hammerbacher A."/>
            <person name="Kikkert J.R."/>
            <person name="Li Y."/>
            <person name="Li H."/>
            <person name="Li K."/>
            <person name="Li Q."/>
            <person name="Liu X."/>
            <person name="Ma X."/>
            <person name="Naidoo K."/>
            <person name="Pethybridge S.J."/>
            <person name="Sun J."/>
            <person name="Steenkamp E.T."/>
            <person name="van der Nest M.A."/>
            <person name="van Wyk S."/>
            <person name="Wingfield M.J."/>
            <person name="Xiong C."/>
            <person name="Yue Q."/>
            <person name="Zhang X."/>
        </authorList>
    </citation>
    <scope>NUCLEOTIDE SEQUENCE [LARGE SCALE GENOMIC DNA]</scope>
    <source>
        <strain evidence="7 8">BP5796</strain>
    </source>
</reference>
<keyword evidence="5 6" id="KW-0349">Heme</keyword>
<dbReference type="Proteomes" id="UP000256328">
    <property type="component" value="Unassembled WGS sequence"/>
</dbReference>
<dbReference type="InterPro" id="IPR050121">
    <property type="entry name" value="Cytochrome_P450_monoxygenase"/>
</dbReference>
<dbReference type="PRINTS" id="PR00463">
    <property type="entry name" value="EP450I"/>
</dbReference>
<comment type="caution">
    <text evidence="7">The sequence shown here is derived from an EMBL/GenBank/DDBJ whole genome shotgun (WGS) entry which is preliminary data.</text>
</comment>
<proteinExistence type="inferred from homology"/>
<keyword evidence="6" id="KW-0560">Oxidoreductase</keyword>
<accession>A0A3D8QCR2</accession>
<dbReference type="OrthoDB" id="1470350at2759"/>
<dbReference type="Pfam" id="PF00067">
    <property type="entry name" value="p450"/>
    <property type="match status" value="1"/>
</dbReference>
<dbReference type="InterPro" id="IPR002401">
    <property type="entry name" value="Cyt_P450_E_grp-I"/>
</dbReference>
<keyword evidence="6 7" id="KW-0503">Monooxygenase</keyword>
<dbReference type="InterPro" id="IPR001128">
    <property type="entry name" value="Cyt_P450"/>
</dbReference>
<dbReference type="PANTHER" id="PTHR24305:SF166">
    <property type="entry name" value="CYTOCHROME P450 12A4, MITOCHONDRIAL-RELATED"/>
    <property type="match status" value="1"/>
</dbReference>
<dbReference type="GO" id="GO:0004497">
    <property type="term" value="F:monooxygenase activity"/>
    <property type="evidence" value="ECO:0007669"/>
    <property type="project" value="UniProtKB-KW"/>
</dbReference>
<evidence type="ECO:0000256" key="6">
    <source>
        <dbReference type="RuleBase" id="RU000461"/>
    </source>
</evidence>
<dbReference type="GO" id="GO:0005506">
    <property type="term" value="F:iron ion binding"/>
    <property type="evidence" value="ECO:0007669"/>
    <property type="project" value="InterPro"/>
</dbReference>
<dbReference type="PROSITE" id="PS00086">
    <property type="entry name" value="CYTOCHROME_P450"/>
    <property type="match status" value="1"/>
</dbReference>
<dbReference type="SUPFAM" id="SSF48264">
    <property type="entry name" value="Cytochrome P450"/>
    <property type="match status" value="1"/>
</dbReference>
<dbReference type="GO" id="GO:0020037">
    <property type="term" value="F:heme binding"/>
    <property type="evidence" value="ECO:0007669"/>
    <property type="project" value="InterPro"/>
</dbReference>
<dbReference type="PANTHER" id="PTHR24305">
    <property type="entry name" value="CYTOCHROME P450"/>
    <property type="match status" value="1"/>
</dbReference>
<gene>
    <name evidence="7" type="ORF">BP5796_12128</name>
</gene>
<evidence type="ECO:0000313" key="7">
    <source>
        <dbReference type="EMBL" id="RDW59204.1"/>
    </source>
</evidence>
<dbReference type="Gene3D" id="1.10.630.10">
    <property type="entry name" value="Cytochrome P450"/>
    <property type="match status" value="1"/>
</dbReference>
<keyword evidence="8" id="KW-1185">Reference proteome</keyword>
<dbReference type="InterPro" id="IPR036396">
    <property type="entry name" value="Cyt_P450_sf"/>
</dbReference>
<sequence>MPAFLTIVVALIVIYASSLAYVLLQNLRKAKKSGFPYIIIPWDQDQFVWMVMSVPLRPWLRKNLPKWIYDRITLTIFGNEFYEGLEPYNQYAAPQGNDKSFALVTVGNFEIITRDPEIVTEVLRRVKDFQQVELTALFMGKFGQNVMTSDGDAWTRQRKVVASTINERISRTVFNESLHQTEGLLDEVLSNHSQGETNRIFDMMKKITINVISGAGMGANVEWKDAANEKPRPRFKMTYIDAVKQVLQNVTGPILLPKWFLANYPSFLPGYHNLNLLSYAMEEFPTHTWDLLNRERQRGLDAHGETRSNIIAQLLQANQQGDEEKSSTKALSDDEVMGNLFVFTAAGFETTVNTLSFALVLLCRYPQWQEWICEEIDHIMPADSSQELDYTAIFPKATRVLVCMLEVLRLFAPLIRISRETKVAQTIQTSRGSFYIPPKTTVYMNTGAVHIDPAVWRNLNLAEGEKKSEHDELLFRPTRWLNPPTESQPIFQPPKGSYVPWSGGPRVCPGQKMAQVEFTAIFLKLLHQHRIEAVPLKSASGDLETRAQIESRLDARMKDSIMTPTLQMNSIYDVKDNQDKGLNVRLTKRR</sequence>
<dbReference type="GO" id="GO:0016705">
    <property type="term" value="F:oxidoreductase activity, acting on paired donors, with incorporation or reduction of molecular oxygen"/>
    <property type="evidence" value="ECO:0007669"/>
    <property type="project" value="InterPro"/>
</dbReference>
<name>A0A3D8QCR2_9HELO</name>
<comment type="similarity">
    <text evidence="2 6">Belongs to the cytochrome P450 family.</text>
</comment>
<evidence type="ECO:0000256" key="3">
    <source>
        <dbReference type="ARBA" id="ARBA00022723"/>
    </source>
</evidence>
<dbReference type="InterPro" id="IPR017972">
    <property type="entry name" value="Cyt_P450_CS"/>
</dbReference>
<evidence type="ECO:0000256" key="5">
    <source>
        <dbReference type="PIRSR" id="PIRSR602401-1"/>
    </source>
</evidence>
<organism evidence="7 8">
    <name type="scientific">Coleophoma crateriformis</name>
    <dbReference type="NCBI Taxonomy" id="565419"/>
    <lineage>
        <taxon>Eukaryota</taxon>
        <taxon>Fungi</taxon>
        <taxon>Dikarya</taxon>
        <taxon>Ascomycota</taxon>
        <taxon>Pezizomycotina</taxon>
        <taxon>Leotiomycetes</taxon>
        <taxon>Helotiales</taxon>
        <taxon>Dermateaceae</taxon>
        <taxon>Coleophoma</taxon>
    </lineage>
</organism>
<comment type="cofactor">
    <cofactor evidence="1 5">
        <name>heme</name>
        <dbReference type="ChEBI" id="CHEBI:30413"/>
    </cofactor>
</comment>